<name>A0A810N0C9_9ACTN</name>
<dbReference type="AlphaFoldDB" id="A0A810N0C9"/>
<feature type="compositionally biased region" description="Basic and acidic residues" evidence="1">
    <location>
        <begin position="212"/>
        <end position="222"/>
    </location>
</feature>
<evidence type="ECO:0000313" key="3">
    <source>
        <dbReference type="Proteomes" id="UP000680866"/>
    </source>
</evidence>
<dbReference type="RefSeq" id="WP_212824227.1">
    <property type="nucleotide sequence ID" value="NZ_AP023359.1"/>
</dbReference>
<accession>A0A810N0C9</accession>
<organism evidence="2 3">
    <name type="scientific">Polymorphospora rubra</name>
    <dbReference type="NCBI Taxonomy" id="338584"/>
    <lineage>
        <taxon>Bacteria</taxon>
        <taxon>Bacillati</taxon>
        <taxon>Actinomycetota</taxon>
        <taxon>Actinomycetes</taxon>
        <taxon>Micromonosporales</taxon>
        <taxon>Micromonosporaceae</taxon>
        <taxon>Polymorphospora</taxon>
    </lineage>
</organism>
<sequence length="222" mass="23076">MDALDQLVRAGAGLLVRVDDVLARSGAPDGDPIWPLLRRLRVLPGDAVRTVAGFDPAPLAAAGSALHDLRPGYARGHAAVARNVDWTGAGADTFDAHRTALTAHLSDDPDGMGGRLAAAAAYAEAVADWLTQSRSTLARTLAPVLTCAEAVTLTAGPTGADPDRDDTLAAARIGTVLLQTVAEVYEHGEELLGRHASGLAELSYRPPAEPTPGHHTDLRLPL</sequence>
<keyword evidence="3" id="KW-1185">Reference proteome</keyword>
<reference evidence="2" key="1">
    <citation type="submission" date="2020-08" db="EMBL/GenBank/DDBJ databases">
        <title>Whole genome shotgun sequence of Polymorphospora rubra NBRC 101157.</title>
        <authorList>
            <person name="Komaki H."/>
            <person name="Tamura T."/>
        </authorList>
    </citation>
    <scope>NUCLEOTIDE SEQUENCE</scope>
    <source>
        <strain evidence="2">NBRC 101157</strain>
    </source>
</reference>
<protein>
    <submittedName>
        <fullName evidence="2">Uncharacterized protein</fullName>
    </submittedName>
</protein>
<proteinExistence type="predicted"/>
<dbReference type="KEGG" id="pry:Prubr_20660"/>
<evidence type="ECO:0000256" key="1">
    <source>
        <dbReference type="SAM" id="MobiDB-lite"/>
    </source>
</evidence>
<dbReference type="EMBL" id="AP023359">
    <property type="protein sequence ID" value="BCJ65045.1"/>
    <property type="molecule type" value="Genomic_DNA"/>
</dbReference>
<gene>
    <name evidence="2" type="ORF">Prubr_20660</name>
</gene>
<feature type="region of interest" description="Disordered" evidence="1">
    <location>
        <begin position="202"/>
        <end position="222"/>
    </location>
</feature>
<dbReference type="Proteomes" id="UP000680866">
    <property type="component" value="Chromosome"/>
</dbReference>
<evidence type="ECO:0000313" key="2">
    <source>
        <dbReference type="EMBL" id="BCJ65045.1"/>
    </source>
</evidence>